<proteinExistence type="predicted"/>
<evidence type="ECO:0000256" key="2">
    <source>
        <dbReference type="ARBA" id="ARBA00023125"/>
    </source>
</evidence>
<keyword evidence="1" id="KW-0805">Transcription regulation</keyword>
<dbReference type="SMART" id="SM00347">
    <property type="entry name" value="HTH_MARR"/>
    <property type="match status" value="1"/>
</dbReference>
<dbReference type="EMBL" id="JBHYTS010000053">
    <property type="protein sequence ID" value="MFE1754185.1"/>
    <property type="molecule type" value="Genomic_DNA"/>
</dbReference>
<evidence type="ECO:0000259" key="4">
    <source>
        <dbReference type="PROSITE" id="PS50995"/>
    </source>
</evidence>
<organism evidence="5 6">
    <name type="scientific">Streptomyces anandii</name>
    <dbReference type="NCBI Taxonomy" id="285454"/>
    <lineage>
        <taxon>Bacteria</taxon>
        <taxon>Bacillati</taxon>
        <taxon>Actinomycetota</taxon>
        <taxon>Actinomycetes</taxon>
        <taxon>Kitasatosporales</taxon>
        <taxon>Streptomycetaceae</taxon>
        <taxon>Streptomyces</taxon>
    </lineage>
</organism>
<keyword evidence="3" id="KW-0804">Transcription</keyword>
<evidence type="ECO:0000313" key="5">
    <source>
        <dbReference type="EMBL" id="MFE1754185.1"/>
    </source>
</evidence>
<dbReference type="Gene3D" id="1.10.10.10">
    <property type="entry name" value="Winged helix-like DNA-binding domain superfamily/Winged helix DNA-binding domain"/>
    <property type="match status" value="1"/>
</dbReference>
<protein>
    <submittedName>
        <fullName evidence="5">MarR family winged helix-turn-helix transcriptional regulator</fullName>
    </submittedName>
</protein>
<dbReference type="PANTHER" id="PTHR33164:SF94">
    <property type="entry name" value="TRANSCRIPTIONAL REGULATORY PROTEIN-RELATED"/>
    <property type="match status" value="1"/>
</dbReference>
<keyword evidence="2" id="KW-0238">DNA-binding</keyword>
<keyword evidence="6" id="KW-1185">Reference proteome</keyword>
<evidence type="ECO:0000313" key="6">
    <source>
        <dbReference type="Proteomes" id="UP001599756"/>
    </source>
</evidence>
<dbReference type="RefSeq" id="WP_381808927.1">
    <property type="nucleotide sequence ID" value="NZ_JBHYTS010000053.1"/>
</dbReference>
<name>A0ABW6HC34_9ACTN</name>
<evidence type="ECO:0000256" key="3">
    <source>
        <dbReference type="ARBA" id="ARBA00023163"/>
    </source>
</evidence>
<sequence length="174" mass="18567">MYHRTAESTSAAGDAPAAGDPAEQVVRAILAAARLLTEVSAHALASVDETLTLPRFRLLSVLDSLGAMNLTRLAQALDVLPSTALRMTERLVAHGLLQREPSPASRREIVISLTAAGRHVVHQVSEARRAHIAHIVTAMPCHERAGLLQVLHTFTTASGQLAHVEHAAVGPQWP</sequence>
<comment type="caution">
    <text evidence="5">The sequence shown here is derived from an EMBL/GenBank/DDBJ whole genome shotgun (WGS) entry which is preliminary data.</text>
</comment>
<accession>A0ABW6HC34</accession>
<dbReference type="InterPro" id="IPR039422">
    <property type="entry name" value="MarR/SlyA-like"/>
</dbReference>
<dbReference type="PANTHER" id="PTHR33164">
    <property type="entry name" value="TRANSCRIPTIONAL REGULATOR, MARR FAMILY"/>
    <property type="match status" value="1"/>
</dbReference>
<dbReference type="InterPro" id="IPR000835">
    <property type="entry name" value="HTH_MarR-typ"/>
</dbReference>
<dbReference type="PROSITE" id="PS50995">
    <property type="entry name" value="HTH_MARR_2"/>
    <property type="match status" value="1"/>
</dbReference>
<feature type="domain" description="HTH marR-type" evidence="4">
    <location>
        <begin position="22"/>
        <end position="156"/>
    </location>
</feature>
<dbReference type="PROSITE" id="PS01117">
    <property type="entry name" value="HTH_MARR_1"/>
    <property type="match status" value="1"/>
</dbReference>
<dbReference type="Proteomes" id="UP001599756">
    <property type="component" value="Unassembled WGS sequence"/>
</dbReference>
<dbReference type="InterPro" id="IPR023187">
    <property type="entry name" value="Tscrpt_reg_MarR-type_CS"/>
</dbReference>
<dbReference type="InterPro" id="IPR036390">
    <property type="entry name" value="WH_DNA-bd_sf"/>
</dbReference>
<evidence type="ECO:0000256" key="1">
    <source>
        <dbReference type="ARBA" id="ARBA00023015"/>
    </source>
</evidence>
<reference evidence="5 6" key="1">
    <citation type="submission" date="2024-09" db="EMBL/GenBank/DDBJ databases">
        <title>The Natural Products Discovery Center: Release of the First 8490 Sequenced Strains for Exploring Actinobacteria Biosynthetic Diversity.</title>
        <authorList>
            <person name="Kalkreuter E."/>
            <person name="Kautsar S.A."/>
            <person name="Yang D."/>
            <person name="Bader C.D."/>
            <person name="Teijaro C.N."/>
            <person name="Fluegel L."/>
            <person name="Davis C.M."/>
            <person name="Simpson J.R."/>
            <person name="Lauterbach L."/>
            <person name="Steele A.D."/>
            <person name="Gui C."/>
            <person name="Meng S."/>
            <person name="Li G."/>
            <person name="Viehrig K."/>
            <person name="Ye F."/>
            <person name="Su P."/>
            <person name="Kiefer A.F."/>
            <person name="Nichols A."/>
            <person name="Cepeda A.J."/>
            <person name="Yan W."/>
            <person name="Fan B."/>
            <person name="Jiang Y."/>
            <person name="Adhikari A."/>
            <person name="Zheng C.-J."/>
            <person name="Schuster L."/>
            <person name="Cowan T.M."/>
            <person name="Smanski M.J."/>
            <person name="Chevrette M.G."/>
            <person name="De Carvalho L.P.S."/>
            <person name="Shen B."/>
        </authorList>
    </citation>
    <scope>NUCLEOTIDE SEQUENCE [LARGE SCALE GENOMIC DNA]</scope>
    <source>
        <strain evidence="5 6">NPDC059500</strain>
    </source>
</reference>
<gene>
    <name evidence="5" type="ORF">ACFW88_27200</name>
</gene>
<dbReference type="Pfam" id="PF01047">
    <property type="entry name" value="MarR"/>
    <property type="match status" value="1"/>
</dbReference>
<dbReference type="InterPro" id="IPR036388">
    <property type="entry name" value="WH-like_DNA-bd_sf"/>
</dbReference>
<dbReference type="SUPFAM" id="SSF46785">
    <property type="entry name" value="Winged helix' DNA-binding domain"/>
    <property type="match status" value="1"/>
</dbReference>